<dbReference type="AlphaFoldDB" id="A0A8I1GG76"/>
<organism evidence="1 2">
    <name type="scientific">Rhodomicrobium udaipurense</name>
    <dbReference type="NCBI Taxonomy" id="1202716"/>
    <lineage>
        <taxon>Bacteria</taxon>
        <taxon>Pseudomonadati</taxon>
        <taxon>Pseudomonadota</taxon>
        <taxon>Alphaproteobacteria</taxon>
        <taxon>Hyphomicrobiales</taxon>
        <taxon>Hyphomicrobiaceae</taxon>
        <taxon>Rhodomicrobium</taxon>
    </lineage>
</organism>
<dbReference type="EMBL" id="JAEMUK010000041">
    <property type="protein sequence ID" value="MBJ7544118.1"/>
    <property type="molecule type" value="Genomic_DNA"/>
</dbReference>
<name>A0A8I1GG76_9HYPH</name>
<dbReference type="RefSeq" id="WP_081796797.1">
    <property type="nucleotide sequence ID" value="NZ_JAEMUK010000041.1"/>
</dbReference>
<dbReference type="Proteomes" id="UP000623250">
    <property type="component" value="Unassembled WGS sequence"/>
</dbReference>
<sequence length="291" mass="32632">MARSNLAFAEPSAIAASFSQPWAESFIQSIPTVTWSANSPARDMRRRPRADAVRFRRLAFNSAASKRWLVFDIDDCDAMDAPHDASLPMPTLAIVNRRDGHGHLAYRLRSPVTFSDRAREAPRRFVADVERDMTLLLGADRAYTGPLAKNPLHRDFRTFATNRDFELRELAAHVDRDAAHALRATCSREIGLGRNCTVFNDLRVYAYRAVINFKRRDDFRGFLHRLAAVADDLRQNPAFMTPLPQTETIGIVRSVARWTWKNFRSIASSASSGHVGSKAVKSVGAITSLSM</sequence>
<evidence type="ECO:0000313" key="1">
    <source>
        <dbReference type="EMBL" id="MBJ7544118.1"/>
    </source>
</evidence>
<accession>A0A8I1GG76</accession>
<reference evidence="1 2" key="1">
    <citation type="submission" date="2020-12" db="EMBL/GenBank/DDBJ databases">
        <title>Revised draft genomes of Rhodomicrobium vannielii ATCC 17100 and Rhodomicrobium udaipurense JA643.</title>
        <authorList>
            <person name="Conners E.M."/>
            <person name="Davenport E.J."/>
            <person name="Bose A."/>
        </authorList>
    </citation>
    <scope>NUCLEOTIDE SEQUENCE [LARGE SCALE GENOMIC DNA]</scope>
    <source>
        <strain evidence="1 2">JA643</strain>
    </source>
</reference>
<dbReference type="Pfam" id="PF03090">
    <property type="entry name" value="Replicase"/>
    <property type="match status" value="1"/>
</dbReference>
<comment type="caution">
    <text evidence="1">The sequence shown here is derived from an EMBL/GenBank/DDBJ whole genome shotgun (WGS) entry which is preliminary data.</text>
</comment>
<evidence type="ECO:0000313" key="2">
    <source>
        <dbReference type="Proteomes" id="UP000623250"/>
    </source>
</evidence>
<keyword evidence="2" id="KW-1185">Reference proteome</keyword>
<protein>
    <submittedName>
        <fullName evidence="1">Replication initiation protein</fullName>
    </submittedName>
</protein>
<gene>
    <name evidence="1" type="ORF">JDN41_11205</name>
</gene>
<dbReference type="Gene3D" id="1.10.340.50">
    <property type="match status" value="1"/>
</dbReference>
<proteinExistence type="predicted"/>
<dbReference type="InterPro" id="IPR004322">
    <property type="entry name" value="Plasmid_replicase_bac"/>
</dbReference>